<evidence type="ECO:0000256" key="4">
    <source>
        <dbReference type="ARBA" id="ARBA00023306"/>
    </source>
</evidence>
<reference evidence="7 8" key="1">
    <citation type="submission" date="2024-10" db="EMBL/GenBank/DDBJ databases">
        <title>Updated reference genomes for cyclostephanoid diatoms.</title>
        <authorList>
            <person name="Roberts W.R."/>
            <person name="Alverson A.J."/>
        </authorList>
    </citation>
    <scope>NUCLEOTIDE SEQUENCE [LARGE SCALE GENOMIC DNA]</scope>
    <source>
        <strain evidence="7 8">AJA232-27</strain>
    </source>
</reference>
<feature type="domain" description="Anaphase-promoting complex subunit 1 C-terminal" evidence="6">
    <location>
        <begin position="2150"/>
        <end position="2237"/>
    </location>
</feature>
<keyword evidence="4" id="KW-0131">Cell cycle</keyword>
<feature type="compositionally biased region" description="Basic and acidic residues" evidence="5">
    <location>
        <begin position="1854"/>
        <end position="1867"/>
    </location>
</feature>
<evidence type="ECO:0000256" key="5">
    <source>
        <dbReference type="SAM" id="MobiDB-lite"/>
    </source>
</evidence>
<keyword evidence="8" id="KW-1185">Reference proteome</keyword>
<evidence type="ECO:0000256" key="1">
    <source>
        <dbReference type="ARBA" id="ARBA00010547"/>
    </source>
</evidence>
<comment type="similarity">
    <text evidence="1">Belongs to the APC1 family.</text>
</comment>
<dbReference type="PANTHER" id="PTHR12827:SF3">
    <property type="entry name" value="ANAPHASE-PROMOTING COMPLEX SUBUNIT 1"/>
    <property type="match status" value="1"/>
</dbReference>
<protein>
    <recommendedName>
        <fullName evidence="6">Anaphase-promoting complex subunit 1 C-terminal domain-containing protein</fullName>
    </recommendedName>
</protein>
<evidence type="ECO:0000313" key="8">
    <source>
        <dbReference type="Proteomes" id="UP001530293"/>
    </source>
</evidence>
<accession>A0ABD3M9Z1</accession>
<feature type="region of interest" description="Disordered" evidence="5">
    <location>
        <begin position="320"/>
        <end position="416"/>
    </location>
</feature>
<proteinExistence type="inferred from homology"/>
<name>A0ABD3M9Z1_9STRA</name>
<evidence type="ECO:0000313" key="7">
    <source>
        <dbReference type="EMBL" id="KAL3759037.1"/>
    </source>
</evidence>
<feature type="compositionally biased region" description="Acidic residues" evidence="5">
    <location>
        <begin position="396"/>
        <end position="407"/>
    </location>
</feature>
<comment type="caution">
    <text evidence="7">The sequence shown here is derived from an EMBL/GenBank/DDBJ whole genome shotgun (WGS) entry which is preliminary data.</text>
</comment>
<keyword evidence="2" id="KW-0132">Cell division</keyword>
<feature type="compositionally biased region" description="Acidic residues" evidence="5">
    <location>
        <begin position="325"/>
        <end position="339"/>
    </location>
</feature>
<dbReference type="InterPro" id="IPR041221">
    <property type="entry name" value="APC1_C"/>
</dbReference>
<dbReference type="PANTHER" id="PTHR12827">
    <property type="entry name" value="MEIOTIC CHECKPOINT REGULATOR TSG24 FAMILY MEMBER"/>
    <property type="match status" value="1"/>
</dbReference>
<feature type="region of interest" description="Disordered" evidence="5">
    <location>
        <begin position="1848"/>
        <end position="1867"/>
    </location>
</feature>
<dbReference type="Proteomes" id="UP001530293">
    <property type="component" value="Unassembled WGS sequence"/>
</dbReference>
<gene>
    <name evidence="7" type="ORF">ACHAWU_008646</name>
</gene>
<feature type="region of interest" description="Disordered" evidence="5">
    <location>
        <begin position="1"/>
        <end position="44"/>
    </location>
</feature>
<keyword evidence="3" id="KW-0498">Mitosis</keyword>
<dbReference type="EMBL" id="JALLBG020000214">
    <property type="protein sequence ID" value="KAL3759037.1"/>
    <property type="molecule type" value="Genomic_DNA"/>
</dbReference>
<dbReference type="InterPro" id="IPR024990">
    <property type="entry name" value="Apc1"/>
</dbReference>
<organism evidence="7 8">
    <name type="scientific">Discostella pseudostelligera</name>
    <dbReference type="NCBI Taxonomy" id="259834"/>
    <lineage>
        <taxon>Eukaryota</taxon>
        <taxon>Sar</taxon>
        <taxon>Stramenopiles</taxon>
        <taxon>Ochrophyta</taxon>
        <taxon>Bacillariophyta</taxon>
        <taxon>Coscinodiscophyceae</taxon>
        <taxon>Thalassiosirophycidae</taxon>
        <taxon>Stephanodiscales</taxon>
        <taxon>Stephanodiscaceae</taxon>
        <taxon>Discostella</taxon>
    </lineage>
</organism>
<evidence type="ECO:0000256" key="3">
    <source>
        <dbReference type="ARBA" id="ARBA00022776"/>
    </source>
</evidence>
<evidence type="ECO:0000259" key="6">
    <source>
        <dbReference type="Pfam" id="PF18122"/>
    </source>
</evidence>
<dbReference type="Pfam" id="PF18122">
    <property type="entry name" value="APC1_C"/>
    <property type="match status" value="1"/>
</dbReference>
<feature type="compositionally biased region" description="Basic residues" evidence="5">
    <location>
        <begin position="354"/>
        <end position="363"/>
    </location>
</feature>
<sequence length="2261" mass="247152">MPPPPKTTPIEGTPLQTTIHRHTNTKDAVENDSPQSSSSSSSSSIVLHRIVTSASSLTGTTPLGGGNIADNDDGGDIVASIVLLRPPRIDGDGDGGDGSSGSNTTSSKTVLMVQRMDGTTVASFDLPSTSSTFSDDDYFDDSLFGHHNINNNEDQAGGDEWSYLRGRGEKYIDNVLCWASFRDEIDNLGGSSSSTSTSNTRKMLCALGNPETLLVYDVLGDVHMSLYPSSSSSSSTPFHSSSGVDNNYNTKYGKLLGRRGSSTGGGRVSGSGPGGYTIPLPFRAKSIFANGDNGTTTGGGLLIVRAPSREDYAVVAMDHPPVEPQEVDDEEGEDEDAQMDYDGTMADQSQRQQQGRRRRRRRSSTPTTPTGLSLPATPRSSLTRQQRRRCESTDDKDVDDAVEEEEDHLSLDDPPVPMRYLEKGGTMFVDSGGGGGGAATHVLEGSSGRYDDGIDHDGDRGVPCLFSLRHPLDEIHPLAVVVGGTTTKLEVGNVNNDNLSLFTNAMETLVFVGSPRLFHGTLPYHATTTASPICVTYNERRNRHTFWSLSDAVYPMETLPLWKTTGRGTWQAMSAVDQEIVTSENKYGSHGMHRAGDSSAGDNVIPTDNSRIDAQLSSVRALTPMDDEVYNDIDFSEAQLRQLHHQGGVPSSFSDIHPEFALKQLFVEDRTIPPASSGAASNSEGMAHTACQATRRQIFLATDMSGKGDLVLCIIAPTSKSRGRKEGTVESCMESPAAIVRCFSLHLPDTSISPPPVDASHHQQGPVSIQFVSHLVDLPCLSAQPVRSIPIPLAPFTRRDSGVGGRNQCHSMKCTSRFHNQDRDTFATDILIVPLHCPAGGGRTLFSLYRSGAIHIADFTLPKSTFDAICPSSLATPGPIYLENAVGNRVDVRLLLNDGKYWSATAIVRASFSLVMNSSSVTETALRAIESALVHKYDPLIRKVARSKIFLSPDPISWNENEQSRHFSASWWGTTLSLLIRADVVRLFQQTSSRSDVKNTMPINVEDDGWYSFTVVFLNLLGMKRTSNDGQSGALTSRTGKKPNKRQSSAAWEALLQSDYHSLFCEGEGTILFGTPDDLKEDSLHTSQLSFSDYEVSAELLSFLSYVAKLDSDAGDGGGGNCNAPTYSHSYMHLIFDTLHLLHEDSRLVSRSRGLSWTLRLGTLLLHVAKQMNPMMSDYEDHYHRHLGISRCQSNACAAYVLPKEEKQRLSTFAISPCIMTCLDSIIQLDADKHSFEDDLCWIAGYNGLLQSELNGMFSFTWMVLRLFIIRFDRNNILSNNKSGNDAKHRERATILAMLDEGIYHSIQLQDELPMGVALPLLEAILSCRLDPPHIDAKVECWPPAAYDLVGRNDLAEFLSQANDGSYQGSHLVDDACPSSDDPDNDGLFGLDYFASMTFPDNRIHEAAKLLRSSRPLFLNVPRPVELSDHDYERSKQEKLLLLCRRSISLPLGRGMLTLGTHIVLSAEQLLIPNIVLAGRVPPMNGTLALDMTACPSNFRVWPEFHNGVAAGIRLPQATKDQNARTITRTWIKFNKPMSAIENAGGTSNSAQMPTPSYAHGGFLMALGLRGYLSALTTTDLTDYLTQGIITTTVGIFLGMAANQRGSCDPSVSKMLCLHVPSLLPPSFLPMDLASPVQSAAVAAIGLLYLGSSHRLMTEFLLNEIGRPPAKDQHSHDREGFALVCGLALGMVNLSRGASTVSGLEDLHIEERLHRFISGGTIDSESNGRKEYFGVGGQGEVERNARIYEANSLNRDITAPGATLAIGLMYIRSHNVSVAASLQLPDTHFLLDYIRPDLLSLRVISRSLILWDDIEPTTTWIDYQVPTIVKDSINLMKDAAMRVMKIGSLSDPDPTSRSEAETENDKHMKNQVTDFDPHAIRQANAYIIAGACFALGLRYAGSANRVAASAIIERTLWFLELRDNKDVVTLTQRPDNSTLITCLSTAAISLAMVMAGTGDLDSFRLFRALHWKCDESTFYGSHMAFGAAIGLLFLGGGKCTLGSSPEDVAMLVASFYPHWPALTSDNQYHLQALRHLYVLASYKRVLEARDVDSNEKVCIPIELSVANSNDIALASTPFLVANGSAFVQLRSKSDRYNPIVIDATDWNTRGDLPTIFVKRRSGHLSYLQDPNGLLSLSMQHAGKAESLLKAVKLFSNEAILTSFAKYFCCSSFDDGMPFERFCSDIAYECMKEGKPGGALVIVLRVLRLIDSFGPQIQVDIDKIWDAKLINTFSATSESLLINREHLSLLQERADDSFRLLY</sequence>
<feature type="region of interest" description="Disordered" evidence="5">
    <location>
        <begin position="86"/>
        <end position="108"/>
    </location>
</feature>
<dbReference type="GO" id="GO:0051301">
    <property type="term" value="P:cell division"/>
    <property type="evidence" value="ECO:0007669"/>
    <property type="project" value="UniProtKB-KW"/>
</dbReference>
<evidence type="ECO:0000256" key="2">
    <source>
        <dbReference type="ARBA" id="ARBA00022618"/>
    </source>
</evidence>
<dbReference type="Gene3D" id="1.25.10.10">
    <property type="entry name" value="Leucine-rich Repeat Variant"/>
    <property type="match status" value="2"/>
</dbReference>
<dbReference type="InterPro" id="IPR011989">
    <property type="entry name" value="ARM-like"/>
</dbReference>